<dbReference type="AlphaFoldDB" id="X0VQ11"/>
<name>X0VQ11_9ZZZZ</name>
<evidence type="ECO:0000256" key="1">
    <source>
        <dbReference type="SAM" id="MobiDB-lite"/>
    </source>
</evidence>
<proteinExistence type="predicted"/>
<sequence length="264" mass="27609">VQSATASLFNMFREAEIASVEAAIAIKETFGQDAVDTVADLDKAINDFVVNATGGLIDLGTVDFLQDAKEPIDELQARLEELNESDAVRDAFDVSFLEEQWQAAIDKISQYNEIIAETVDADKPSIGVTDDDAKSTQKNIKQIDKSLKKQVKADKAMEKQREQFKRDGTNAAMALNSALFEDNKLVKAGIIVADTAQNVVTSVANAGGIPSGIPAGIAAAAMGVAQLATLQGASKGGGGVSAPSNTSVPTAPAISPVSGEIEIN</sequence>
<reference evidence="2" key="1">
    <citation type="journal article" date="2014" name="Front. Microbiol.">
        <title>High frequency of phylogenetically diverse reductive dehalogenase-homologous genes in deep subseafloor sedimentary metagenomes.</title>
        <authorList>
            <person name="Kawai M."/>
            <person name="Futagami T."/>
            <person name="Toyoda A."/>
            <person name="Takaki Y."/>
            <person name="Nishi S."/>
            <person name="Hori S."/>
            <person name="Arai W."/>
            <person name="Tsubouchi T."/>
            <person name="Morono Y."/>
            <person name="Uchiyama I."/>
            <person name="Ito T."/>
            <person name="Fujiyama A."/>
            <person name="Inagaki F."/>
            <person name="Takami H."/>
        </authorList>
    </citation>
    <scope>NUCLEOTIDE SEQUENCE</scope>
    <source>
        <strain evidence="2">Expedition CK06-06</strain>
    </source>
</reference>
<comment type="caution">
    <text evidence="2">The sequence shown here is derived from an EMBL/GenBank/DDBJ whole genome shotgun (WGS) entry which is preliminary data.</text>
</comment>
<accession>X0VQ11</accession>
<organism evidence="2">
    <name type="scientific">marine sediment metagenome</name>
    <dbReference type="NCBI Taxonomy" id="412755"/>
    <lineage>
        <taxon>unclassified sequences</taxon>
        <taxon>metagenomes</taxon>
        <taxon>ecological metagenomes</taxon>
    </lineage>
</organism>
<feature type="non-terminal residue" evidence="2">
    <location>
        <position position="264"/>
    </location>
</feature>
<protein>
    <submittedName>
        <fullName evidence="2">Uncharacterized protein</fullName>
    </submittedName>
</protein>
<gene>
    <name evidence="2" type="ORF">S01H1_45776</name>
</gene>
<feature type="region of interest" description="Disordered" evidence="1">
    <location>
        <begin position="235"/>
        <end position="264"/>
    </location>
</feature>
<dbReference type="EMBL" id="BARS01029274">
    <property type="protein sequence ID" value="GAG02651.1"/>
    <property type="molecule type" value="Genomic_DNA"/>
</dbReference>
<evidence type="ECO:0000313" key="2">
    <source>
        <dbReference type="EMBL" id="GAG02651.1"/>
    </source>
</evidence>
<feature type="non-terminal residue" evidence="2">
    <location>
        <position position="1"/>
    </location>
</feature>